<name>A0A8K1C9U2_PYTOL</name>
<feature type="coiled-coil region" evidence="1">
    <location>
        <begin position="207"/>
        <end position="237"/>
    </location>
</feature>
<evidence type="ECO:0000313" key="3">
    <source>
        <dbReference type="Proteomes" id="UP000794436"/>
    </source>
</evidence>
<feature type="coiled-coil region" evidence="1">
    <location>
        <begin position="155"/>
        <end position="182"/>
    </location>
</feature>
<dbReference type="EMBL" id="SPLM01000110">
    <property type="protein sequence ID" value="TMW59073.1"/>
    <property type="molecule type" value="Genomic_DNA"/>
</dbReference>
<sequence>MEYQELLMQPHALNAWGNAGFDANRGALARRGSDKEADDAWLTRDPEAVGLSVEALAKFEQNARMKEETEDGRRRVSSADSLFLDQLMGDDPLAKSIVEVAASTSSSDESPGSDTELVNPEVKVEVNDELKPSLMVVPADEVGLSPLEIRRKRNRESMQRARQRQRDEIETMKITVRDLERHFQHLSEGKNVNAAAMLSGAVPLRLVDRIEAEYRALAELSRQLKEQNFMLEKMLIEKQKTWRRLQQAMIDRQQELGLDCPTTTTNETLIPRMDFVPISEKVSDDAMKHCYDEILRLEKISKPLSANAKNNDINPFPATSTFGWRVGCHQLPDDNGFFVCFSKSFANQDAEQIMHKTWTVFGRPENNAGCENPQNGLRMETLQVVNDNAYVAAREIEHPSMPNKILRSIFLRFRLQTDENRFVIGRACMNPTNPELRAVEEEECNIIYADYSSWIEFKRLPDGDEQSCEVKFGAMAAYDSQQDMQLRIINSLMTTVAWETAIISPQFTLEDGSDS</sequence>
<keyword evidence="1" id="KW-0175">Coiled coil</keyword>
<evidence type="ECO:0000256" key="1">
    <source>
        <dbReference type="SAM" id="Coils"/>
    </source>
</evidence>
<protein>
    <recommendedName>
        <fullName evidence="4">BZIP domain-containing protein</fullName>
    </recommendedName>
</protein>
<gene>
    <name evidence="2" type="ORF">Poli38472_007218</name>
</gene>
<dbReference type="OrthoDB" id="166989at2759"/>
<reference evidence="2" key="1">
    <citation type="submission" date="2019-03" db="EMBL/GenBank/DDBJ databases">
        <title>Long read genome sequence of the mycoparasitic Pythium oligandrum ATCC 38472 isolated from sugarbeet rhizosphere.</title>
        <authorList>
            <person name="Gaulin E."/>
        </authorList>
    </citation>
    <scope>NUCLEOTIDE SEQUENCE</scope>
    <source>
        <strain evidence="2">ATCC 38472_TT</strain>
    </source>
</reference>
<keyword evidence="3" id="KW-1185">Reference proteome</keyword>
<dbReference type="CDD" id="cd14686">
    <property type="entry name" value="bZIP"/>
    <property type="match status" value="1"/>
</dbReference>
<comment type="caution">
    <text evidence="2">The sequence shown here is derived from an EMBL/GenBank/DDBJ whole genome shotgun (WGS) entry which is preliminary data.</text>
</comment>
<organism evidence="2 3">
    <name type="scientific">Pythium oligandrum</name>
    <name type="common">Mycoparasitic fungus</name>
    <dbReference type="NCBI Taxonomy" id="41045"/>
    <lineage>
        <taxon>Eukaryota</taxon>
        <taxon>Sar</taxon>
        <taxon>Stramenopiles</taxon>
        <taxon>Oomycota</taxon>
        <taxon>Peronosporomycetes</taxon>
        <taxon>Pythiales</taxon>
        <taxon>Pythiaceae</taxon>
        <taxon>Pythium</taxon>
    </lineage>
</organism>
<evidence type="ECO:0008006" key="4">
    <source>
        <dbReference type="Google" id="ProtNLM"/>
    </source>
</evidence>
<accession>A0A8K1C9U2</accession>
<evidence type="ECO:0000313" key="2">
    <source>
        <dbReference type="EMBL" id="TMW59073.1"/>
    </source>
</evidence>
<dbReference type="Proteomes" id="UP000794436">
    <property type="component" value="Unassembled WGS sequence"/>
</dbReference>
<dbReference type="AlphaFoldDB" id="A0A8K1C9U2"/>
<proteinExistence type="predicted"/>